<keyword evidence="3" id="KW-1185">Reference proteome</keyword>
<dbReference type="EMBL" id="JAGMWT010000013">
    <property type="protein sequence ID" value="KAH7117634.1"/>
    <property type="molecule type" value="Genomic_DNA"/>
</dbReference>
<dbReference type="AlphaFoldDB" id="A0A9P9IFA0"/>
<feature type="chain" id="PRO_5040135443" description="Secreted protein" evidence="1">
    <location>
        <begin position="22"/>
        <end position="80"/>
    </location>
</feature>
<accession>A0A9P9IFA0</accession>
<keyword evidence="1" id="KW-0732">Signal</keyword>
<feature type="signal peptide" evidence="1">
    <location>
        <begin position="1"/>
        <end position="21"/>
    </location>
</feature>
<evidence type="ECO:0008006" key="4">
    <source>
        <dbReference type="Google" id="ProtNLM"/>
    </source>
</evidence>
<sequence>MYVCMCVCMYVTLSTLPPSLAFSASATWILPSRILRFIRFRSTQTQHPFFHGSSASPACRFRMWRCEKRRGGKVETWHQS</sequence>
<protein>
    <recommendedName>
        <fullName evidence="4">Secreted protein</fullName>
    </recommendedName>
</protein>
<evidence type="ECO:0000256" key="1">
    <source>
        <dbReference type="SAM" id="SignalP"/>
    </source>
</evidence>
<proteinExistence type="predicted"/>
<organism evidence="2 3">
    <name type="scientific">Dendryphion nanum</name>
    <dbReference type="NCBI Taxonomy" id="256645"/>
    <lineage>
        <taxon>Eukaryota</taxon>
        <taxon>Fungi</taxon>
        <taxon>Dikarya</taxon>
        <taxon>Ascomycota</taxon>
        <taxon>Pezizomycotina</taxon>
        <taxon>Dothideomycetes</taxon>
        <taxon>Pleosporomycetidae</taxon>
        <taxon>Pleosporales</taxon>
        <taxon>Torulaceae</taxon>
        <taxon>Dendryphion</taxon>
    </lineage>
</organism>
<name>A0A9P9IFA0_9PLEO</name>
<comment type="caution">
    <text evidence="2">The sequence shown here is derived from an EMBL/GenBank/DDBJ whole genome shotgun (WGS) entry which is preliminary data.</text>
</comment>
<feature type="non-terminal residue" evidence="2">
    <location>
        <position position="80"/>
    </location>
</feature>
<evidence type="ECO:0000313" key="3">
    <source>
        <dbReference type="Proteomes" id="UP000700596"/>
    </source>
</evidence>
<gene>
    <name evidence="2" type="ORF">B0J11DRAFT_536371</name>
</gene>
<dbReference type="Proteomes" id="UP000700596">
    <property type="component" value="Unassembled WGS sequence"/>
</dbReference>
<evidence type="ECO:0000313" key="2">
    <source>
        <dbReference type="EMBL" id="KAH7117634.1"/>
    </source>
</evidence>
<reference evidence="2" key="1">
    <citation type="journal article" date="2021" name="Nat. Commun.">
        <title>Genetic determinants of endophytism in the Arabidopsis root mycobiome.</title>
        <authorList>
            <person name="Mesny F."/>
            <person name="Miyauchi S."/>
            <person name="Thiergart T."/>
            <person name="Pickel B."/>
            <person name="Atanasova L."/>
            <person name="Karlsson M."/>
            <person name="Huettel B."/>
            <person name="Barry K.W."/>
            <person name="Haridas S."/>
            <person name="Chen C."/>
            <person name="Bauer D."/>
            <person name="Andreopoulos W."/>
            <person name="Pangilinan J."/>
            <person name="LaButti K."/>
            <person name="Riley R."/>
            <person name="Lipzen A."/>
            <person name="Clum A."/>
            <person name="Drula E."/>
            <person name="Henrissat B."/>
            <person name="Kohler A."/>
            <person name="Grigoriev I.V."/>
            <person name="Martin F.M."/>
            <person name="Hacquard S."/>
        </authorList>
    </citation>
    <scope>NUCLEOTIDE SEQUENCE</scope>
    <source>
        <strain evidence="2">MPI-CAGE-CH-0243</strain>
    </source>
</reference>